<comment type="pathway">
    <text evidence="1 12">Cell wall biogenesis; peptidoglycan biosynthesis.</text>
</comment>
<dbReference type="InterPro" id="IPR004101">
    <property type="entry name" value="Mur_ligase_C"/>
</dbReference>
<dbReference type="Gene3D" id="3.40.1190.10">
    <property type="entry name" value="Mur-like, catalytic domain"/>
    <property type="match status" value="1"/>
</dbReference>
<evidence type="ECO:0000259" key="13">
    <source>
        <dbReference type="Pfam" id="PF01225"/>
    </source>
</evidence>
<keyword evidence="9 12" id="KW-0573">Peptidoglycan synthesis</keyword>
<dbReference type="GO" id="GO:0071555">
    <property type="term" value="P:cell wall organization"/>
    <property type="evidence" value="ECO:0007669"/>
    <property type="project" value="UniProtKB-KW"/>
</dbReference>
<accession>A0A075LMT7</accession>
<sequence length="504" mass="55743">MIINLMKQNKVQFKRIYGASSTIANIVRFDSRYVTKDDVFVCIQGDNHDGHAFIEDSIAKGAAIIVGTDEDLLKSYYRQYEDCTFLVVEDTRLAMAQMAVLLSDEAWKKLVTVAVTGTNGKTTVAAYVRSLLNQLKLQTTSIGTCGILTSKEKLDFFKSTPTTPESADLHTLFKQLESEGEKAVVMEATSIALDQKRTAAMTFDVAIHTNLSPEHLEFHQTMDNYRRAKLKLFKQAASAVVNIDDEGMANDILAMYEGKLLTYSLRKNSGADLIAGNLITDTEGIHFELYTAEKMYTIHAPIFGEYNVANLLSAVGTALHLGYDMDDITEALKTIESPEGRFELIDTYGNRKIILDYAHTPVALDQLLTAVNAIPHKRLIVMIMGIGIRDFGKMPKMAQTVEGRADEIIVSVDHPGFHDPKDIIQAVCKGFSEQVQNVSSAETREEAVRLALELSSEGDIVLLTSGQINGAQLVRGEAIPHSDHAIIHDFFESHNTEKIQTTVS</sequence>
<proteinExistence type="inferred from homology"/>
<dbReference type="GO" id="GO:0009252">
    <property type="term" value="P:peptidoglycan biosynthetic process"/>
    <property type="evidence" value="ECO:0007669"/>
    <property type="project" value="UniProtKB-UniPathway"/>
</dbReference>
<keyword evidence="10 12" id="KW-0131">Cell cycle</keyword>
<dbReference type="NCBIfam" id="TIGR01085">
    <property type="entry name" value="murE"/>
    <property type="match status" value="1"/>
</dbReference>
<keyword evidence="3" id="KW-0963">Cytoplasm</keyword>
<evidence type="ECO:0000259" key="14">
    <source>
        <dbReference type="Pfam" id="PF02875"/>
    </source>
</evidence>
<dbReference type="GO" id="GO:0004326">
    <property type="term" value="F:tetrahydrofolylpolyglutamate synthase activity"/>
    <property type="evidence" value="ECO:0007669"/>
    <property type="project" value="InterPro"/>
</dbReference>
<dbReference type="SUPFAM" id="SSF53623">
    <property type="entry name" value="MurD-like peptide ligases, catalytic domain"/>
    <property type="match status" value="1"/>
</dbReference>
<dbReference type="NCBIfam" id="NF001126">
    <property type="entry name" value="PRK00139.1-4"/>
    <property type="match status" value="1"/>
</dbReference>
<dbReference type="InterPro" id="IPR035911">
    <property type="entry name" value="MurE/MurF_N"/>
</dbReference>
<dbReference type="Pfam" id="PF08245">
    <property type="entry name" value="Mur_ligase_M"/>
    <property type="match status" value="1"/>
</dbReference>
<dbReference type="Proteomes" id="UP000027980">
    <property type="component" value="Chromosome"/>
</dbReference>
<dbReference type="InterPro" id="IPR036615">
    <property type="entry name" value="Mur_ligase_C_dom_sf"/>
</dbReference>
<dbReference type="GO" id="GO:0051301">
    <property type="term" value="P:cell division"/>
    <property type="evidence" value="ECO:0007669"/>
    <property type="project" value="UniProtKB-KW"/>
</dbReference>
<dbReference type="HOGENOM" id="CLU_022291_4_1_9"/>
<dbReference type="Pfam" id="PF02875">
    <property type="entry name" value="Mur_ligase_C"/>
    <property type="match status" value="1"/>
</dbReference>
<evidence type="ECO:0000256" key="9">
    <source>
        <dbReference type="ARBA" id="ARBA00022984"/>
    </source>
</evidence>
<feature type="domain" description="Mur ligase N-terminal catalytic" evidence="13">
    <location>
        <begin position="26"/>
        <end position="97"/>
    </location>
</feature>
<dbReference type="EMBL" id="CP008876">
    <property type="protein sequence ID" value="AIF65713.1"/>
    <property type="molecule type" value="Genomic_DNA"/>
</dbReference>
<dbReference type="UniPathway" id="UPA00219"/>
<dbReference type="InterPro" id="IPR018109">
    <property type="entry name" value="Folylpolyglutamate_synth_CS"/>
</dbReference>
<evidence type="ECO:0000256" key="12">
    <source>
        <dbReference type="RuleBase" id="RU004135"/>
    </source>
</evidence>
<keyword evidence="6" id="KW-0547">Nucleotide-binding</keyword>
<evidence type="ECO:0000256" key="3">
    <source>
        <dbReference type="ARBA" id="ARBA00022490"/>
    </source>
</evidence>
<dbReference type="InterPro" id="IPR000713">
    <property type="entry name" value="Mur_ligase_N"/>
</dbReference>
<dbReference type="InterPro" id="IPR005761">
    <property type="entry name" value="UDP-N-AcMur-Glu-dNH2Pim_ligase"/>
</dbReference>
<comment type="similarity">
    <text evidence="2">Belongs to the MurCDEF family. MurE subfamily.</text>
</comment>
<dbReference type="RefSeq" id="WP_038558505.1">
    <property type="nucleotide sequence ID" value="NZ_CP008876.1"/>
</dbReference>
<dbReference type="Pfam" id="PF01225">
    <property type="entry name" value="Mur_ligase"/>
    <property type="match status" value="1"/>
</dbReference>
<dbReference type="Gene3D" id="3.40.1390.10">
    <property type="entry name" value="MurE/MurF, N-terminal domain"/>
    <property type="match status" value="1"/>
</dbReference>
<evidence type="ECO:0000256" key="1">
    <source>
        <dbReference type="ARBA" id="ARBA00004752"/>
    </source>
</evidence>
<dbReference type="OrthoDB" id="9800958at2"/>
<keyword evidence="5 12" id="KW-0132">Cell division</keyword>
<dbReference type="InterPro" id="IPR013221">
    <property type="entry name" value="Mur_ligase_cen"/>
</dbReference>
<name>A0A075LMT7_9BACI</name>
<evidence type="ECO:0000256" key="10">
    <source>
        <dbReference type="ARBA" id="ARBA00023306"/>
    </source>
</evidence>
<dbReference type="SUPFAM" id="SSF63418">
    <property type="entry name" value="MurE/MurF N-terminal domain"/>
    <property type="match status" value="1"/>
</dbReference>
<evidence type="ECO:0000256" key="4">
    <source>
        <dbReference type="ARBA" id="ARBA00022598"/>
    </source>
</evidence>
<dbReference type="PANTHER" id="PTHR23135:SF4">
    <property type="entry name" value="UDP-N-ACETYLMURAMOYL-L-ALANYL-D-GLUTAMATE--2,6-DIAMINOPIMELATE LIGASE MURE HOMOLOG, CHLOROPLASTIC"/>
    <property type="match status" value="1"/>
</dbReference>
<evidence type="ECO:0000256" key="5">
    <source>
        <dbReference type="ARBA" id="ARBA00022618"/>
    </source>
</evidence>
<dbReference type="SUPFAM" id="SSF53244">
    <property type="entry name" value="MurD-like peptide ligases, peptide-binding domain"/>
    <property type="match status" value="1"/>
</dbReference>
<keyword evidence="7" id="KW-0067">ATP-binding</keyword>
<evidence type="ECO:0000313" key="17">
    <source>
        <dbReference type="Proteomes" id="UP000027980"/>
    </source>
</evidence>
<dbReference type="KEGG" id="tap:GZ22_03000"/>
<keyword evidence="8 12" id="KW-0133">Cell shape</keyword>
<dbReference type="GO" id="GO:0008360">
    <property type="term" value="P:regulation of cell shape"/>
    <property type="evidence" value="ECO:0007669"/>
    <property type="project" value="UniProtKB-KW"/>
</dbReference>
<dbReference type="GO" id="GO:0005524">
    <property type="term" value="F:ATP binding"/>
    <property type="evidence" value="ECO:0007669"/>
    <property type="project" value="UniProtKB-KW"/>
</dbReference>
<keyword evidence="4 16" id="KW-0436">Ligase</keyword>
<reference evidence="16 17" key="1">
    <citation type="submission" date="2014-07" db="EMBL/GenBank/DDBJ databases">
        <title>Complete genome sequence of a moderately halophilic bacterium Terribacillus aidingensis MP602, isolated from Cryptomeria fortunei in Tianmu mountain in China.</title>
        <authorList>
            <person name="Wang Y."/>
            <person name="Lu P."/>
            <person name="Zhang L."/>
        </authorList>
    </citation>
    <scope>NUCLEOTIDE SEQUENCE [LARGE SCALE GENOMIC DNA]</scope>
    <source>
        <strain evidence="16 17">MP602</strain>
    </source>
</reference>
<dbReference type="AlphaFoldDB" id="A0A075LMT7"/>
<feature type="domain" description="Mur ligase central" evidence="15">
    <location>
        <begin position="115"/>
        <end position="317"/>
    </location>
</feature>
<evidence type="ECO:0000256" key="2">
    <source>
        <dbReference type="ARBA" id="ARBA00005898"/>
    </source>
</evidence>
<organism evidence="16 17">
    <name type="scientific">Terribacillus saccharophilus</name>
    <dbReference type="NCBI Taxonomy" id="361277"/>
    <lineage>
        <taxon>Bacteria</taxon>
        <taxon>Bacillati</taxon>
        <taxon>Bacillota</taxon>
        <taxon>Bacilli</taxon>
        <taxon>Bacillales</taxon>
        <taxon>Bacillaceae</taxon>
        <taxon>Terribacillus</taxon>
    </lineage>
</organism>
<protein>
    <submittedName>
        <fullName evidence="16">UDP-N-acetylmuramoylalanyl-D-glutamate--2, 6-diaminopimelate ligase</fullName>
    </submittedName>
</protein>
<evidence type="ECO:0000313" key="16">
    <source>
        <dbReference type="EMBL" id="AIF65713.1"/>
    </source>
</evidence>
<dbReference type="PANTHER" id="PTHR23135">
    <property type="entry name" value="MUR LIGASE FAMILY MEMBER"/>
    <property type="match status" value="1"/>
</dbReference>
<feature type="domain" description="Mur ligase C-terminal" evidence="14">
    <location>
        <begin position="340"/>
        <end position="464"/>
    </location>
</feature>
<evidence type="ECO:0000256" key="11">
    <source>
        <dbReference type="ARBA" id="ARBA00023316"/>
    </source>
</evidence>
<dbReference type="InterPro" id="IPR036565">
    <property type="entry name" value="Mur-like_cat_sf"/>
</dbReference>
<dbReference type="PROSITE" id="PS01011">
    <property type="entry name" value="FOLYLPOLYGLU_SYNT_1"/>
    <property type="match status" value="1"/>
</dbReference>
<evidence type="ECO:0000256" key="7">
    <source>
        <dbReference type="ARBA" id="ARBA00022840"/>
    </source>
</evidence>
<dbReference type="Gene3D" id="3.90.190.20">
    <property type="entry name" value="Mur ligase, C-terminal domain"/>
    <property type="match status" value="1"/>
</dbReference>
<comment type="subcellular location">
    <subcellularLocation>
        <location evidence="12">Cytoplasm</location>
    </subcellularLocation>
</comment>
<evidence type="ECO:0000256" key="8">
    <source>
        <dbReference type="ARBA" id="ARBA00022960"/>
    </source>
</evidence>
<keyword evidence="11 12" id="KW-0961">Cell wall biogenesis/degradation</keyword>
<evidence type="ECO:0000256" key="6">
    <source>
        <dbReference type="ARBA" id="ARBA00022741"/>
    </source>
</evidence>
<evidence type="ECO:0000259" key="15">
    <source>
        <dbReference type="Pfam" id="PF08245"/>
    </source>
</evidence>
<dbReference type="GeneID" id="34222068"/>
<dbReference type="GO" id="GO:0005737">
    <property type="term" value="C:cytoplasm"/>
    <property type="evidence" value="ECO:0007669"/>
    <property type="project" value="UniProtKB-SubCell"/>
</dbReference>
<gene>
    <name evidence="16" type="ORF">GZ22_03000</name>
</gene>